<accession>A0A5N6BL36</accession>
<keyword evidence="5" id="KW-0808">Transferase</keyword>
<comment type="subcellular location">
    <subcellularLocation>
        <location evidence="2">Cell membrane</location>
    </subcellularLocation>
</comment>
<dbReference type="Pfam" id="PF02518">
    <property type="entry name" value="HATPase_c"/>
    <property type="match status" value="1"/>
</dbReference>
<dbReference type="PROSITE" id="PS50109">
    <property type="entry name" value="HIS_KIN"/>
    <property type="match status" value="1"/>
</dbReference>
<organism evidence="13 14">
    <name type="scientific">Microbispora catharanthi</name>
    <dbReference type="NCBI Taxonomy" id="1712871"/>
    <lineage>
        <taxon>Bacteria</taxon>
        <taxon>Bacillati</taxon>
        <taxon>Actinomycetota</taxon>
        <taxon>Actinomycetes</taxon>
        <taxon>Streptosporangiales</taxon>
        <taxon>Streptosporangiaceae</taxon>
        <taxon>Microbispora</taxon>
    </lineage>
</organism>
<evidence type="ECO:0000256" key="2">
    <source>
        <dbReference type="ARBA" id="ARBA00004236"/>
    </source>
</evidence>
<sequence length="488" mass="51774">MRLSTRFAICLAVAVPLLVLLAGLLVLSLVSRDLRAERDTQLTVRLRALAPMASAYAWRARATPRIPPDFLQRRLSEATAGADSPGGVYLDIAGAEPLVIGDVPHTLPPAGTPGPADFAEGGRTWRFVAEDLGIRENRARLWVFDPQARLAAQLDLLRRRVGLTALVSVVVGALAGLALGRFAVRPLEVLHRQARVIDVPSRPGARLATASGVSEIDELAGMLNTSLDRRDAAVARTGEALETARAFAATAAHELRTPLTSMGANLGLLDHPDVDARELAEIVADLRAEQGRMQRLITALRQLARGELLDPAAFTEIDLVEIVDDAVEDARRRHPHAAISVSVAGRLVLTGWAEGIRGILDNLLDNAAVHGADGRGACEISVGVCEDGAAALLAVRDSGPGIPPADRESVFVRFHRRRGSPGSGLGLTVVRQHVLLHGGSIRVTDARAGTGTCVEVRLPLDAVPAAPPERFLRERSEPESPGAALPAP</sequence>
<evidence type="ECO:0000259" key="12">
    <source>
        <dbReference type="PROSITE" id="PS50109"/>
    </source>
</evidence>
<dbReference type="CDD" id="cd00082">
    <property type="entry name" value="HisKA"/>
    <property type="match status" value="1"/>
</dbReference>
<comment type="caution">
    <text evidence="13">The sequence shown here is derived from an EMBL/GenBank/DDBJ whole genome shotgun (WGS) entry which is preliminary data.</text>
</comment>
<dbReference type="InterPro" id="IPR050428">
    <property type="entry name" value="TCS_sensor_his_kinase"/>
</dbReference>
<evidence type="ECO:0000256" key="6">
    <source>
        <dbReference type="ARBA" id="ARBA00022692"/>
    </source>
</evidence>
<dbReference type="PANTHER" id="PTHR45436:SF5">
    <property type="entry name" value="SENSOR HISTIDINE KINASE TRCS"/>
    <property type="match status" value="1"/>
</dbReference>
<dbReference type="GO" id="GO:0000155">
    <property type="term" value="F:phosphorelay sensor kinase activity"/>
    <property type="evidence" value="ECO:0007669"/>
    <property type="project" value="InterPro"/>
</dbReference>
<keyword evidence="10" id="KW-0472">Membrane</keyword>
<dbReference type="Pfam" id="PF00512">
    <property type="entry name" value="HisKA"/>
    <property type="match status" value="1"/>
</dbReference>
<proteinExistence type="predicted"/>
<reference evidence="13 14" key="1">
    <citation type="submission" date="2019-10" db="EMBL/GenBank/DDBJ databases">
        <title>Nonomuraea sp. nov., isolated from Phyllanthus amarus.</title>
        <authorList>
            <person name="Klykleung N."/>
            <person name="Tanasupawat S."/>
        </authorList>
    </citation>
    <scope>NUCLEOTIDE SEQUENCE [LARGE SCALE GENOMIC DNA]</scope>
    <source>
        <strain evidence="13 14">CR1-09</strain>
    </source>
</reference>
<evidence type="ECO:0000256" key="11">
    <source>
        <dbReference type="SAM" id="MobiDB-lite"/>
    </source>
</evidence>
<dbReference type="AlphaFoldDB" id="A0A5N6BL36"/>
<keyword evidence="14" id="KW-1185">Reference proteome</keyword>
<dbReference type="SMART" id="SM00387">
    <property type="entry name" value="HATPase_c"/>
    <property type="match status" value="1"/>
</dbReference>
<keyword evidence="4" id="KW-0597">Phosphoprotein</keyword>
<evidence type="ECO:0000256" key="5">
    <source>
        <dbReference type="ARBA" id="ARBA00022679"/>
    </source>
</evidence>
<evidence type="ECO:0000256" key="8">
    <source>
        <dbReference type="ARBA" id="ARBA00022989"/>
    </source>
</evidence>
<evidence type="ECO:0000313" key="14">
    <source>
        <dbReference type="Proteomes" id="UP000313066"/>
    </source>
</evidence>
<protein>
    <recommendedName>
        <fullName evidence="3">histidine kinase</fullName>
        <ecNumber evidence="3">2.7.13.3</ecNumber>
    </recommendedName>
</protein>
<evidence type="ECO:0000313" key="13">
    <source>
        <dbReference type="EMBL" id="KAB8181326.1"/>
    </source>
</evidence>
<dbReference type="SUPFAM" id="SSF55874">
    <property type="entry name" value="ATPase domain of HSP90 chaperone/DNA topoisomerase II/histidine kinase"/>
    <property type="match status" value="1"/>
</dbReference>
<dbReference type="InterPro" id="IPR003594">
    <property type="entry name" value="HATPase_dom"/>
</dbReference>
<evidence type="ECO:0000256" key="3">
    <source>
        <dbReference type="ARBA" id="ARBA00012438"/>
    </source>
</evidence>
<feature type="region of interest" description="Disordered" evidence="11">
    <location>
        <begin position="467"/>
        <end position="488"/>
    </location>
</feature>
<dbReference type="Gene3D" id="3.30.565.10">
    <property type="entry name" value="Histidine kinase-like ATPase, C-terminal domain"/>
    <property type="match status" value="1"/>
</dbReference>
<dbReference type="Proteomes" id="UP000313066">
    <property type="component" value="Unassembled WGS sequence"/>
</dbReference>
<dbReference type="RefSeq" id="WP_139578074.1">
    <property type="nucleotide sequence ID" value="NZ_VDMA02000017.1"/>
</dbReference>
<dbReference type="InterPro" id="IPR005467">
    <property type="entry name" value="His_kinase_dom"/>
</dbReference>
<dbReference type="InterPro" id="IPR036890">
    <property type="entry name" value="HATPase_C_sf"/>
</dbReference>
<dbReference type="Gene3D" id="1.10.287.130">
    <property type="match status" value="1"/>
</dbReference>
<dbReference type="InterPro" id="IPR003661">
    <property type="entry name" value="HisK_dim/P_dom"/>
</dbReference>
<dbReference type="PANTHER" id="PTHR45436">
    <property type="entry name" value="SENSOR HISTIDINE KINASE YKOH"/>
    <property type="match status" value="1"/>
</dbReference>
<dbReference type="EC" id="2.7.13.3" evidence="3"/>
<dbReference type="InterPro" id="IPR004358">
    <property type="entry name" value="Sig_transdc_His_kin-like_C"/>
</dbReference>
<dbReference type="PRINTS" id="PR00344">
    <property type="entry name" value="BCTRLSENSOR"/>
</dbReference>
<feature type="domain" description="Histidine kinase" evidence="12">
    <location>
        <begin position="250"/>
        <end position="462"/>
    </location>
</feature>
<evidence type="ECO:0000256" key="7">
    <source>
        <dbReference type="ARBA" id="ARBA00022777"/>
    </source>
</evidence>
<dbReference type="CDD" id="cd00075">
    <property type="entry name" value="HATPase"/>
    <property type="match status" value="1"/>
</dbReference>
<keyword evidence="8" id="KW-1133">Transmembrane helix</keyword>
<dbReference type="InterPro" id="IPR036097">
    <property type="entry name" value="HisK_dim/P_sf"/>
</dbReference>
<keyword evidence="7 13" id="KW-0418">Kinase</keyword>
<dbReference type="SMART" id="SM00388">
    <property type="entry name" value="HisKA"/>
    <property type="match status" value="1"/>
</dbReference>
<evidence type="ECO:0000256" key="9">
    <source>
        <dbReference type="ARBA" id="ARBA00023012"/>
    </source>
</evidence>
<keyword evidence="9" id="KW-0902">Two-component regulatory system</keyword>
<evidence type="ECO:0000256" key="10">
    <source>
        <dbReference type="ARBA" id="ARBA00023136"/>
    </source>
</evidence>
<gene>
    <name evidence="13" type="ORF">FH610_028285</name>
</gene>
<comment type="catalytic activity">
    <reaction evidence="1">
        <text>ATP + protein L-histidine = ADP + protein N-phospho-L-histidine.</text>
        <dbReference type="EC" id="2.7.13.3"/>
    </reaction>
</comment>
<keyword evidence="6" id="KW-0812">Transmembrane</keyword>
<name>A0A5N6BL36_9ACTN</name>
<dbReference type="GO" id="GO:0005886">
    <property type="term" value="C:plasma membrane"/>
    <property type="evidence" value="ECO:0007669"/>
    <property type="project" value="UniProtKB-SubCell"/>
</dbReference>
<evidence type="ECO:0000256" key="4">
    <source>
        <dbReference type="ARBA" id="ARBA00022553"/>
    </source>
</evidence>
<evidence type="ECO:0000256" key="1">
    <source>
        <dbReference type="ARBA" id="ARBA00000085"/>
    </source>
</evidence>
<dbReference type="SUPFAM" id="SSF47384">
    <property type="entry name" value="Homodimeric domain of signal transducing histidine kinase"/>
    <property type="match status" value="1"/>
</dbReference>
<dbReference type="EMBL" id="VDMA02000017">
    <property type="protein sequence ID" value="KAB8181326.1"/>
    <property type="molecule type" value="Genomic_DNA"/>
</dbReference>